<evidence type="ECO:0000313" key="2">
    <source>
        <dbReference type="Proteomes" id="UP000185736"/>
    </source>
</evidence>
<protein>
    <recommendedName>
        <fullName evidence="3">DUF3000 domain-containing protein</fullName>
    </recommendedName>
</protein>
<reference evidence="1 2" key="1">
    <citation type="submission" date="2016-12" db="EMBL/GenBank/DDBJ databases">
        <title>Genomic comparison of strains in the 'Actinomyces naeslundii' group.</title>
        <authorList>
            <person name="Mughal S.R."/>
            <person name="Do T."/>
            <person name="Gilbert S.C."/>
            <person name="Witherden E.A."/>
            <person name="Didelot X."/>
            <person name="Beighton D."/>
        </authorList>
    </citation>
    <scope>NUCLEOTIDE SEQUENCE [LARGE SCALE GENOMIC DNA]</scope>
    <source>
        <strain evidence="1 2">S64C</strain>
    </source>
</reference>
<comment type="caution">
    <text evidence="1">The sequence shown here is derived from an EMBL/GenBank/DDBJ whole genome shotgun (WGS) entry which is preliminary data.</text>
</comment>
<name>A0A1Q8I468_9ACTO</name>
<dbReference type="Proteomes" id="UP000185736">
    <property type="component" value="Unassembled WGS sequence"/>
</dbReference>
<sequence>MGPLRWRTSVASVTVNGRPRQNEAGGIPERFEEALLSLRDAPRPRGLLMEEVPAPKKLAPYSAALSAETIETVGTTPVATGRFVVLHAPDGQEAWNGDFRIVVQVRARIDDEIGMDPVFESAAWSWLTDGLEDSRAGYHALVGTVTRVLSETFGGLTLTDSCAHAEIRASWSPTTPQLGPHLTAWHELLLVASGHEPAAVHPLTLAGAGR</sequence>
<proteinExistence type="predicted"/>
<dbReference type="Pfam" id="PF11452">
    <property type="entry name" value="DUF3000"/>
    <property type="match status" value="1"/>
</dbReference>
<dbReference type="AlphaFoldDB" id="A0A1Q8I468"/>
<accession>A0A1Q8I468</accession>
<organism evidence="1 2">
    <name type="scientific">Actinomyces oris</name>
    <dbReference type="NCBI Taxonomy" id="544580"/>
    <lineage>
        <taxon>Bacteria</taxon>
        <taxon>Bacillati</taxon>
        <taxon>Actinomycetota</taxon>
        <taxon>Actinomycetes</taxon>
        <taxon>Actinomycetales</taxon>
        <taxon>Actinomycetaceae</taxon>
        <taxon>Actinomyces</taxon>
    </lineage>
</organism>
<dbReference type="InterPro" id="IPR021555">
    <property type="entry name" value="DUF3000"/>
</dbReference>
<evidence type="ECO:0008006" key="3">
    <source>
        <dbReference type="Google" id="ProtNLM"/>
    </source>
</evidence>
<gene>
    <name evidence="1" type="ORF">BKH32_01115</name>
</gene>
<evidence type="ECO:0000313" key="1">
    <source>
        <dbReference type="EMBL" id="OLL15903.1"/>
    </source>
</evidence>
<dbReference type="EMBL" id="MSGO01000005">
    <property type="protein sequence ID" value="OLL15903.1"/>
    <property type="molecule type" value="Genomic_DNA"/>
</dbReference>